<accession>A0ABT4MWM9</accession>
<reference evidence="6" key="1">
    <citation type="submission" date="2022-12" db="EMBL/GenBank/DDBJ databases">
        <authorList>
            <person name="Krivoruchko A.V."/>
            <person name="Elkin A."/>
        </authorList>
    </citation>
    <scope>NUCLEOTIDE SEQUENCE</scope>
    <source>
        <strain evidence="6">IEGM 1388</strain>
    </source>
</reference>
<gene>
    <name evidence="6" type="ORF">O4213_15610</name>
</gene>
<protein>
    <submittedName>
        <fullName evidence="6">Aldehyde dehydrogenase</fullName>
    </submittedName>
</protein>
<feature type="domain" description="Aldehyde dehydrogenase" evidence="5">
    <location>
        <begin position="24"/>
        <end position="480"/>
    </location>
</feature>
<evidence type="ECO:0000256" key="2">
    <source>
        <dbReference type="ARBA" id="ARBA00023002"/>
    </source>
</evidence>
<proteinExistence type="inferred from homology"/>
<dbReference type="InterPro" id="IPR029510">
    <property type="entry name" value="Ald_DH_CS_GLU"/>
</dbReference>
<comment type="caution">
    <text evidence="6">The sequence shown here is derived from an EMBL/GenBank/DDBJ whole genome shotgun (WGS) entry which is preliminary data.</text>
</comment>
<keyword evidence="7" id="KW-1185">Reference proteome</keyword>
<dbReference type="SUPFAM" id="SSF53720">
    <property type="entry name" value="ALDH-like"/>
    <property type="match status" value="1"/>
</dbReference>
<feature type="active site" evidence="3">
    <location>
        <position position="256"/>
    </location>
</feature>
<sequence length="483" mass="51059">MSASVQTAIRDYDKFFIGGEWVIPSGSGRIDVISPSTEEKIAQVPDPTIADIDEAVAGARRAFDGPWRRTTPAQRGEVLSRIADEIEKRIPEFAHVFAAEIGAPLAVGENFHGKAVAMLRQFAAFHEQVEFTEDRDDVDGKFRIVREPVGVVGAIIPWNGAVAAAAFKLGPALAAGCTVVLKPAPEGPLTSYMLAECIEAAGVPSGVVNIVPGGREVGEHLVTHRGVDKIAFTGSTAAGKRIASLCGERIARVTLELGGKSAAIVGEDIALEEVLPTLMFAGIGHTGQVCAALTRIIVPTARVTELADAMAAGLSQVVVGDPFDGQTMLGPLAAERQRDRVEEYIALGKQEGASVVVGGGRPSGLDRGWYVEPTLFTDVDNSMRIAQEEIFGPVVSIIGYDGLDEAIRIANDSPYGLSGAVYSNDPEVTERVVREVRTGQIYINDAGMCVTQPFGGFKQSGLGREGGIEGLSGYLETKAIKYA</sequence>
<evidence type="ECO:0000259" key="5">
    <source>
        <dbReference type="Pfam" id="PF00171"/>
    </source>
</evidence>
<name>A0ABT4MWM9_GORRU</name>
<evidence type="ECO:0000313" key="7">
    <source>
        <dbReference type="Proteomes" id="UP001067235"/>
    </source>
</evidence>
<dbReference type="PANTHER" id="PTHR42804:SF1">
    <property type="entry name" value="ALDEHYDE DEHYDROGENASE-RELATED"/>
    <property type="match status" value="1"/>
</dbReference>
<evidence type="ECO:0000256" key="1">
    <source>
        <dbReference type="ARBA" id="ARBA00009986"/>
    </source>
</evidence>
<dbReference type="Gene3D" id="3.40.605.10">
    <property type="entry name" value="Aldehyde Dehydrogenase, Chain A, domain 1"/>
    <property type="match status" value="1"/>
</dbReference>
<dbReference type="Proteomes" id="UP001067235">
    <property type="component" value="Unassembled WGS sequence"/>
</dbReference>
<dbReference type="PANTHER" id="PTHR42804">
    <property type="entry name" value="ALDEHYDE DEHYDROGENASE"/>
    <property type="match status" value="1"/>
</dbReference>
<evidence type="ECO:0000313" key="6">
    <source>
        <dbReference type="EMBL" id="MCZ4551418.1"/>
    </source>
</evidence>
<dbReference type="InterPro" id="IPR016163">
    <property type="entry name" value="Ald_DH_C"/>
</dbReference>
<dbReference type="Pfam" id="PF00171">
    <property type="entry name" value="Aldedh"/>
    <property type="match status" value="1"/>
</dbReference>
<dbReference type="InterPro" id="IPR016161">
    <property type="entry name" value="Ald_DH/histidinol_DH"/>
</dbReference>
<comment type="similarity">
    <text evidence="1 4">Belongs to the aldehyde dehydrogenase family.</text>
</comment>
<organism evidence="6 7">
    <name type="scientific">Gordonia rubripertincta</name>
    <name type="common">Rhodococcus corallinus</name>
    <dbReference type="NCBI Taxonomy" id="36822"/>
    <lineage>
        <taxon>Bacteria</taxon>
        <taxon>Bacillati</taxon>
        <taxon>Actinomycetota</taxon>
        <taxon>Actinomycetes</taxon>
        <taxon>Mycobacteriales</taxon>
        <taxon>Gordoniaceae</taxon>
        <taxon>Gordonia</taxon>
    </lineage>
</organism>
<evidence type="ECO:0000256" key="4">
    <source>
        <dbReference type="RuleBase" id="RU003345"/>
    </source>
</evidence>
<dbReference type="EMBL" id="JAPWIE010000004">
    <property type="protein sequence ID" value="MCZ4551418.1"/>
    <property type="molecule type" value="Genomic_DNA"/>
</dbReference>
<dbReference type="InterPro" id="IPR016162">
    <property type="entry name" value="Ald_DH_N"/>
</dbReference>
<evidence type="ECO:0000256" key="3">
    <source>
        <dbReference type="PROSITE-ProRule" id="PRU10007"/>
    </source>
</evidence>
<dbReference type="InterPro" id="IPR015590">
    <property type="entry name" value="Aldehyde_DH_dom"/>
</dbReference>
<dbReference type="Gene3D" id="3.40.309.10">
    <property type="entry name" value="Aldehyde Dehydrogenase, Chain A, domain 2"/>
    <property type="match status" value="1"/>
</dbReference>
<dbReference type="CDD" id="cd07139">
    <property type="entry name" value="ALDH_AldA-Rv0768"/>
    <property type="match status" value="1"/>
</dbReference>
<dbReference type="RefSeq" id="WP_301572243.1">
    <property type="nucleotide sequence ID" value="NZ_JAPWIE010000004.1"/>
</dbReference>
<dbReference type="PROSITE" id="PS00687">
    <property type="entry name" value="ALDEHYDE_DEHYDR_GLU"/>
    <property type="match status" value="1"/>
</dbReference>
<keyword evidence="2 4" id="KW-0560">Oxidoreductase</keyword>